<evidence type="ECO:0000256" key="1">
    <source>
        <dbReference type="ARBA" id="ARBA00001974"/>
    </source>
</evidence>
<evidence type="ECO:0000256" key="2">
    <source>
        <dbReference type="ARBA" id="ARBA00009347"/>
    </source>
</evidence>
<dbReference type="Gene3D" id="1.10.540.10">
    <property type="entry name" value="Acyl-CoA dehydrogenase/oxidase, N-terminal domain"/>
    <property type="match status" value="1"/>
</dbReference>
<comment type="cofactor">
    <cofactor evidence="1 6">
        <name>FAD</name>
        <dbReference type="ChEBI" id="CHEBI:57692"/>
    </cofactor>
</comment>
<keyword evidence="5 6" id="KW-0560">Oxidoreductase</keyword>
<dbReference type="RefSeq" id="WP_067169244.1">
    <property type="nucleotide sequence ID" value="NZ_LFZK01000001.1"/>
</dbReference>
<evidence type="ECO:0000313" key="10">
    <source>
        <dbReference type="EMBL" id="KYC29077.1"/>
    </source>
</evidence>
<dbReference type="InterPro" id="IPR037069">
    <property type="entry name" value="AcylCoA_DH/ox_N_sf"/>
</dbReference>
<proteinExistence type="inferred from homology"/>
<keyword evidence="3 6" id="KW-0285">Flavoprotein</keyword>
<dbReference type="InterPro" id="IPR006091">
    <property type="entry name" value="Acyl-CoA_Oxase/DH_mid-dom"/>
</dbReference>
<dbReference type="InterPro" id="IPR046373">
    <property type="entry name" value="Acyl-CoA_Oxase/DH_mid-dom_sf"/>
</dbReference>
<dbReference type="OrthoDB" id="9770681at2"/>
<dbReference type="Pfam" id="PF00441">
    <property type="entry name" value="Acyl-CoA_dh_1"/>
    <property type="match status" value="1"/>
</dbReference>
<dbReference type="SUPFAM" id="SSF47203">
    <property type="entry name" value="Acyl-CoA dehydrogenase C-terminal domain-like"/>
    <property type="match status" value="1"/>
</dbReference>
<reference evidence="10 11" key="1">
    <citation type="journal article" date="2016" name="ISME J.">
        <title>Integrated multi-omics analyses reveal the biochemical mechanisms and phylogenetic relevance of anaerobic androgen biodegradation in the environment.</title>
        <authorList>
            <person name="Yang F.C."/>
            <person name="Chen Y.L."/>
            <person name="Tang S.L."/>
            <person name="Yu C.P."/>
            <person name="Wang P.H."/>
            <person name="Ismail W."/>
            <person name="Wang C.H."/>
            <person name="Ding J.Y."/>
            <person name="Yang C.Y."/>
            <person name="Yang C.Y."/>
            <person name="Chiang Y.R."/>
        </authorList>
    </citation>
    <scope>NUCLEOTIDE SEQUENCE [LARGE SCALE GENOMIC DNA]</scope>
    <source>
        <strain evidence="10 11">DSM 13999</strain>
    </source>
</reference>
<name>A0A656Z7N2_9PROT</name>
<dbReference type="EMBL" id="LFZK01000001">
    <property type="protein sequence ID" value="KYC29077.1"/>
    <property type="molecule type" value="Genomic_DNA"/>
</dbReference>
<evidence type="ECO:0000256" key="3">
    <source>
        <dbReference type="ARBA" id="ARBA00022630"/>
    </source>
</evidence>
<dbReference type="SUPFAM" id="SSF56645">
    <property type="entry name" value="Acyl-CoA dehydrogenase NM domain-like"/>
    <property type="match status" value="1"/>
</dbReference>
<evidence type="ECO:0000256" key="5">
    <source>
        <dbReference type="ARBA" id="ARBA00023002"/>
    </source>
</evidence>
<feature type="domain" description="Acyl-CoA dehydrogenase/oxidase C-terminal" evidence="7">
    <location>
        <begin position="230"/>
        <end position="382"/>
    </location>
</feature>
<dbReference type="Pfam" id="PF02770">
    <property type="entry name" value="Acyl-CoA_dh_M"/>
    <property type="match status" value="1"/>
</dbReference>
<evidence type="ECO:0000259" key="9">
    <source>
        <dbReference type="Pfam" id="PF02771"/>
    </source>
</evidence>
<dbReference type="InterPro" id="IPR052161">
    <property type="entry name" value="Mycobact_Acyl-CoA_DH"/>
</dbReference>
<sequence>MYVDLTPEQKALRKEIRAYFNSIMSEEVRIALRREDGDERHAAYKNLCRQMGKDGWLAVGWPKEYGGRGYTPIEQLIFFEEVFIAGATLPFVTVNTVGPALMAHGSEEHKKKFLPGIAAGELHFAIGYTEANAGTDLATLSTSAVQEGDHFVVNGSKLFTSDAESADYIWLACRTNPEEKRHKGISILIVDTKAPGYSLTPIHTVGHRTNATYYDNVKVPASMLVGQLHGGWKLITSQLNHERVGLGAFGVKATAAFQQVLAWAKTADEQGRRAVDEPWVRRALAEAYSQIEAMRLLNYRISCDITAGRMDVGLASASKVYGSETMIFVFRRLLEILGMGGLYRLGSEAAEFKALLEEEYRAATINTFGGGVNELQRDLIAQFGLRMPRSR</sequence>
<keyword evidence="4 6" id="KW-0274">FAD</keyword>
<evidence type="ECO:0000256" key="4">
    <source>
        <dbReference type="ARBA" id="ARBA00022827"/>
    </source>
</evidence>
<dbReference type="Gene3D" id="1.20.140.10">
    <property type="entry name" value="Butyryl-CoA Dehydrogenase, subunit A, domain 3"/>
    <property type="match status" value="1"/>
</dbReference>
<accession>A0A656Z7N2</accession>
<dbReference type="AlphaFoldDB" id="A0A656Z7N2"/>
<feature type="domain" description="Acyl-CoA dehydrogenase/oxidase N-terminal" evidence="9">
    <location>
        <begin position="6"/>
        <end position="121"/>
    </location>
</feature>
<evidence type="ECO:0000259" key="8">
    <source>
        <dbReference type="Pfam" id="PF02770"/>
    </source>
</evidence>
<dbReference type="InterPro" id="IPR036250">
    <property type="entry name" value="AcylCo_DH-like_C"/>
</dbReference>
<dbReference type="Gene3D" id="2.40.110.10">
    <property type="entry name" value="Butyryl-CoA Dehydrogenase, subunit A, domain 2"/>
    <property type="match status" value="1"/>
</dbReference>
<evidence type="ECO:0000313" key="11">
    <source>
        <dbReference type="Proteomes" id="UP000243416"/>
    </source>
</evidence>
<dbReference type="InterPro" id="IPR013786">
    <property type="entry name" value="AcylCoA_DH/ox_N"/>
</dbReference>
<gene>
    <name evidence="10" type="ORF">ACY05_00360</name>
</gene>
<dbReference type="GO" id="GO:0016627">
    <property type="term" value="F:oxidoreductase activity, acting on the CH-CH group of donors"/>
    <property type="evidence" value="ECO:0007669"/>
    <property type="project" value="InterPro"/>
</dbReference>
<dbReference type="Proteomes" id="UP000243416">
    <property type="component" value="Unassembled WGS sequence"/>
</dbReference>
<dbReference type="PANTHER" id="PTHR43292:SF3">
    <property type="entry name" value="ACYL-COA DEHYDROGENASE FADE29"/>
    <property type="match status" value="1"/>
</dbReference>
<dbReference type="Pfam" id="PF02771">
    <property type="entry name" value="Acyl-CoA_dh_N"/>
    <property type="match status" value="1"/>
</dbReference>
<dbReference type="PANTHER" id="PTHR43292">
    <property type="entry name" value="ACYL-COA DEHYDROGENASE"/>
    <property type="match status" value="1"/>
</dbReference>
<comment type="caution">
    <text evidence="10">The sequence shown here is derived from an EMBL/GenBank/DDBJ whole genome shotgun (WGS) entry which is preliminary data.</text>
</comment>
<feature type="domain" description="Acyl-CoA oxidase/dehydrogenase middle" evidence="8">
    <location>
        <begin position="125"/>
        <end position="212"/>
    </location>
</feature>
<dbReference type="GO" id="GO:0005886">
    <property type="term" value="C:plasma membrane"/>
    <property type="evidence" value="ECO:0007669"/>
    <property type="project" value="TreeGrafter"/>
</dbReference>
<dbReference type="InterPro" id="IPR009100">
    <property type="entry name" value="AcylCoA_DH/oxidase_NM_dom_sf"/>
</dbReference>
<keyword evidence="11" id="KW-1185">Reference proteome</keyword>
<evidence type="ECO:0000256" key="6">
    <source>
        <dbReference type="RuleBase" id="RU362125"/>
    </source>
</evidence>
<organism evidence="10 11">
    <name type="scientific">Sterolibacterium denitrificans</name>
    <dbReference type="NCBI Taxonomy" id="157592"/>
    <lineage>
        <taxon>Bacteria</taxon>
        <taxon>Pseudomonadati</taxon>
        <taxon>Pseudomonadota</taxon>
        <taxon>Betaproteobacteria</taxon>
        <taxon>Nitrosomonadales</taxon>
        <taxon>Sterolibacteriaceae</taxon>
        <taxon>Sterolibacterium</taxon>
    </lineage>
</organism>
<protein>
    <submittedName>
        <fullName evidence="10">Acyl-CoA dehydrogenase</fullName>
    </submittedName>
</protein>
<evidence type="ECO:0000259" key="7">
    <source>
        <dbReference type="Pfam" id="PF00441"/>
    </source>
</evidence>
<dbReference type="GO" id="GO:0050660">
    <property type="term" value="F:flavin adenine dinucleotide binding"/>
    <property type="evidence" value="ECO:0007669"/>
    <property type="project" value="InterPro"/>
</dbReference>
<dbReference type="InterPro" id="IPR009075">
    <property type="entry name" value="AcylCo_DH/oxidase_C"/>
</dbReference>
<comment type="similarity">
    <text evidence="2 6">Belongs to the acyl-CoA dehydrogenase family.</text>
</comment>